<gene>
    <name evidence="1" type="ORF">MNBD_GAMMA12-3272</name>
</gene>
<reference evidence="1" key="1">
    <citation type="submission" date="2018-06" db="EMBL/GenBank/DDBJ databases">
        <authorList>
            <person name="Zhirakovskaya E."/>
        </authorList>
    </citation>
    <scope>NUCLEOTIDE SEQUENCE</scope>
</reference>
<dbReference type="EMBL" id="UOFL01000186">
    <property type="protein sequence ID" value="VAW80073.1"/>
    <property type="molecule type" value="Genomic_DNA"/>
</dbReference>
<organism evidence="1">
    <name type="scientific">hydrothermal vent metagenome</name>
    <dbReference type="NCBI Taxonomy" id="652676"/>
    <lineage>
        <taxon>unclassified sequences</taxon>
        <taxon>metagenomes</taxon>
        <taxon>ecological metagenomes</taxon>
    </lineage>
</organism>
<protein>
    <submittedName>
        <fullName evidence="1">Uncharacterized protein</fullName>
    </submittedName>
</protein>
<evidence type="ECO:0000313" key="1">
    <source>
        <dbReference type="EMBL" id="VAW80073.1"/>
    </source>
</evidence>
<proteinExistence type="predicted"/>
<accession>A0A3B0YVY6</accession>
<dbReference type="AlphaFoldDB" id="A0A3B0YVY6"/>
<name>A0A3B0YVY6_9ZZZZ</name>
<sequence>MCVFTREIDYVTSTRIFARIEHARQAIIYDMYLSTDVETAMVLPIPVAKNHADNAVDFIDLSHYEDIFIDINALFPKSRGPVAASVSPGGSLNVVQVGVFEASYVPTMGDFSRLDPRFRLNEDFFQKLPAYKDYGFVVFQLEPGKSQVHPMAFWFPTRHSDRLFFPTVHMHHGEVHKQDEYNHVLYGQGNILDRAGGAVTQKTVGGDKIKVVMTRSQGLVSSESEIYKYTLLGHLKNKDTWFQLKGE</sequence>